<dbReference type="OrthoDB" id="374753at2157"/>
<gene>
    <name evidence="2" type="ORF">SAMN04488571_101178</name>
</gene>
<dbReference type="CDD" id="cd04301">
    <property type="entry name" value="NAT_SF"/>
    <property type="match status" value="1"/>
</dbReference>
<protein>
    <recommendedName>
        <fullName evidence="1">N-acetyltransferase domain-containing protein</fullName>
    </recommendedName>
</protein>
<dbReference type="EMBL" id="FNFT01000001">
    <property type="protein sequence ID" value="SDJ83721.1"/>
    <property type="molecule type" value="Genomic_DNA"/>
</dbReference>
<reference evidence="2 3" key="1">
    <citation type="submission" date="2016-10" db="EMBL/GenBank/DDBJ databases">
        <authorList>
            <person name="Varghese N."/>
            <person name="Submissions S."/>
        </authorList>
    </citation>
    <scope>NUCLEOTIDE SEQUENCE [LARGE SCALE GENOMIC DNA]</scope>
    <source>
        <strain evidence="2 3">DSM 2373</strain>
    </source>
</reference>
<keyword evidence="3" id="KW-1185">Reference proteome</keyword>
<name>A0A1G8WZS9_9EURY</name>
<dbReference type="InterPro" id="IPR016181">
    <property type="entry name" value="Acyl_CoA_acyltransferase"/>
</dbReference>
<sequence>MDDVTIKFICGDSKEREAILERANREWAEIIHSSSGASYAWDAIADANEDLLVLEAPDGKLLGALSFCTRYGDEKNIYVSRIGVIRERCGYGQRLMREVAKIAADKGQGVVALPTAEGQRLFCRIGMRFRQRAGSHEPEYAFTPNEARRFAEGRQMSRALSSQG</sequence>
<dbReference type="InterPro" id="IPR000182">
    <property type="entry name" value="GNAT_dom"/>
</dbReference>
<dbReference type="SUPFAM" id="SSF55729">
    <property type="entry name" value="Acyl-CoA N-acyltransferases (Nat)"/>
    <property type="match status" value="1"/>
</dbReference>
<dbReference type="PROSITE" id="PS51186">
    <property type="entry name" value="GNAT"/>
    <property type="match status" value="1"/>
</dbReference>
<dbReference type="Proteomes" id="UP000326500">
    <property type="component" value="Unassembled WGS sequence"/>
</dbReference>
<evidence type="ECO:0000313" key="3">
    <source>
        <dbReference type="Proteomes" id="UP000326500"/>
    </source>
</evidence>
<evidence type="ECO:0000313" key="2">
    <source>
        <dbReference type="EMBL" id="SDJ83721.1"/>
    </source>
</evidence>
<dbReference type="AlphaFoldDB" id="A0A1G8WZS9"/>
<dbReference type="Pfam" id="PF00583">
    <property type="entry name" value="Acetyltransf_1"/>
    <property type="match status" value="1"/>
</dbReference>
<proteinExistence type="predicted"/>
<evidence type="ECO:0000259" key="1">
    <source>
        <dbReference type="PROSITE" id="PS51186"/>
    </source>
</evidence>
<dbReference type="Gene3D" id="3.40.630.30">
    <property type="match status" value="1"/>
</dbReference>
<dbReference type="RefSeq" id="WP_066956107.1">
    <property type="nucleotide sequence ID" value="NZ_BCNX01000006.1"/>
</dbReference>
<accession>A0A1G8WZS9</accession>
<dbReference type="GO" id="GO:0016747">
    <property type="term" value="F:acyltransferase activity, transferring groups other than amino-acyl groups"/>
    <property type="evidence" value="ECO:0007669"/>
    <property type="project" value="InterPro"/>
</dbReference>
<feature type="domain" description="N-acetyltransferase" evidence="1">
    <location>
        <begin position="6"/>
        <end position="145"/>
    </location>
</feature>
<organism evidence="2 3">
    <name type="scientific">Methanoculleus thermophilus</name>
    <dbReference type="NCBI Taxonomy" id="2200"/>
    <lineage>
        <taxon>Archaea</taxon>
        <taxon>Methanobacteriati</taxon>
        <taxon>Methanobacteriota</taxon>
        <taxon>Stenosarchaea group</taxon>
        <taxon>Methanomicrobia</taxon>
        <taxon>Methanomicrobiales</taxon>
        <taxon>Methanomicrobiaceae</taxon>
        <taxon>Methanoculleus</taxon>
    </lineage>
</organism>